<sequence>MTQKAWQLGLLGVTFITAQYMLYITHCANVTLEKCKTINDTFCVLDHNRTLRNGYEILSPPPNCTKRVCNVSLQAFAVTGCPPDPNDRLLKLPFRRVDNFWPICCNISNLTLVD</sequence>
<reference evidence="1" key="2">
    <citation type="journal article" date="2015" name="J. Proteomics">
        <title>Sexual differences in the sialomes of the zebra tick, Rhipicephalus pulchellus.</title>
        <authorList>
            <person name="Tan A.W."/>
            <person name="Francischetti I.M."/>
            <person name="Slovak M."/>
            <person name="Kini R.M."/>
            <person name="Ribeiro J.M."/>
        </authorList>
    </citation>
    <scope>NUCLEOTIDE SEQUENCE</scope>
    <source>
        <tissue evidence="1">Salivary gland</tissue>
    </source>
</reference>
<protein>
    <submittedName>
        <fullName evidence="1">Putative 8.9 kDa family member</fullName>
    </submittedName>
</protein>
<dbReference type="EMBL" id="GACK01004214">
    <property type="protein sequence ID" value="JAA60820.1"/>
    <property type="molecule type" value="mRNA"/>
</dbReference>
<accession>L7M9U4</accession>
<proteinExistence type="evidence at transcript level"/>
<organism evidence="1">
    <name type="scientific">Rhipicephalus pulchellus</name>
    <name type="common">Yellow backed tick</name>
    <name type="synonym">Dermacentor pulchellus</name>
    <dbReference type="NCBI Taxonomy" id="72859"/>
    <lineage>
        <taxon>Eukaryota</taxon>
        <taxon>Metazoa</taxon>
        <taxon>Ecdysozoa</taxon>
        <taxon>Arthropoda</taxon>
        <taxon>Chelicerata</taxon>
        <taxon>Arachnida</taxon>
        <taxon>Acari</taxon>
        <taxon>Parasitiformes</taxon>
        <taxon>Ixodida</taxon>
        <taxon>Ixodoidea</taxon>
        <taxon>Ixodidae</taxon>
        <taxon>Rhipicephalinae</taxon>
        <taxon>Rhipicephalus</taxon>
        <taxon>Rhipicephalus</taxon>
    </lineage>
</organism>
<dbReference type="AlphaFoldDB" id="L7M9U4"/>
<reference evidence="1" key="1">
    <citation type="submission" date="2012-11" db="EMBL/GenBank/DDBJ databases">
        <authorList>
            <person name="Lucero-Rivera Y.E."/>
            <person name="Tovar-Ramirez D."/>
        </authorList>
    </citation>
    <scope>NUCLEOTIDE SEQUENCE</scope>
    <source>
        <tissue evidence="1">Salivary gland</tissue>
    </source>
</reference>
<evidence type="ECO:0000313" key="1">
    <source>
        <dbReference type="EMBL" id="JAA60820.1"/>
    </source>
</evidence>
<name>L7M9U4_RHIPC</name>